<dbReference type="PANTHER" id="PTHR13061:SF29">
    <property type="entry name" value="GAMMA CARBONIC ANHYDRASE-LIKE 1, MITOCHONDRIAL-RELATED"/>
    <property type="match status" value="1"/>
</dbReference>
<dbReference type="AlphaFoldDB" id="A0A5P2UGQ0"/>
<evidence type="ECO:0000313" key="2">
    <source>
        <dbReference type="EMBL" id="QEU76931.1"/>
    </source>
</evidence>
<dbReference type="OrthoDB" id="9803036at2"/>
<reference evidence="1" key="1">
    <citation type="journal article" date="2014" name="Int. J. Syst. Evol. Microbiol.">
        <title>Complete genome sequence of Corynebacterium casei LMG S-19264T (=DSM 44701T), isolated from a smear-ripened cheese.</title>
        <authorList>
            <consortium name="US DOE Joint Genome Institute (JGI-PGF)"/>
            <person name="Walter F."/>
            <person name="Albersmeier A."/>
            <person name="Kalinowski J."/>
            <person name="Ruckert C."/>
        </authorList>
    </citation>
    <scope>NUCLEOTIDE SEQUENCE</scope>
    <source>
        <strain evidence="1">JCM 4834</strain>
    </source>
</reference>
<accession>A0A5P2UGQ0</accession>
<dbReference type="Proteomes" id="UP000326831">
    <property type="component" value="Chromosome"/>
</dbReference>
<evidence type="ECO:0000313" key="3">
    <source>
        <dbReference type="Proteomes" id="UP000326831"/>
    </source>
</evidence>
<dbReference type="EMBL" id="BMVX01000044">
    <property type="protein sequence ID" value="GGZ97200.1"/>
    <property type="molecule type" value="Genomic_DNA"/>
</dbReference>
<evidence type="ECO:0000313" key="1">
    <source>
        <dbReference type="EMBL" id="GGZ97200.1"/>
    </source>
</evidence>
<dbReference type="InterPro" id="IPR011004">
    <property type="entry name" value="Trimer_LpxA-like_sf"/>
</dbReference>
<name>A0A5P2UGQ0_9ACTN</name>
<dbReference type="PANTHER" id="PTHR13061">
    <property type="entry name" value="DYNACTIN SUBUNIT P25"/>
    <property type="match status" value="1"/>
</dbReference>
<dbReference type="EMBL" id="CP023701">
    <property type="protein sequence ID" value="QEU76931.1"/>
    <property type="molecule type" value="Genomic_DNA"/>
</dbReference>
<reference evidence="2 3" key="2">
    <citation type="submission" date="2017-09" db="EMBL/GenBank/DDBJ databases">
        <authorList>
            <person name="Lee N."/>
            <person name="Cho B.-K."/>
        </authorList>
    </citation>
    <scope>NUCLEOTIDE SEQUENCE [LARGE SCALE GENOMIC DNA]</scope>
    <source>
        <strain evidence="2 3">ATCC 27467</strain>
    </source>
</reference>
<keyword evidence="3" id="KW-1185">Reference proteome</keyword>
<dbReference type="SUPFAM" id="SSF51161">
    <property type="entry name" value="Trimeric LpxA-like enzymes"/>
    <property type="match status" value="1"/>
</dbReference>
<dbReference type="RefSeq" id="WP_150516029.1">
    <property type="nucleotide sequence ID" value="NZ_BMVX01000044.1"/>
</dbReference>
<dbReference type="Gene3D" id="2.160.10.10">
    <property type="entry name" value="Hexapeptide repeat proteins"/>
    <property type="match status" value="1"/>
</dbReference>
<proteinExistence type="predicted"/>
<dbReference type="KEGG" id="ssub:CP968_00060"/>
<dbReference type="InterPro" id="IPR050484">
    <property type="entry name" value="Transf_Hexapept/Carb_Anhydrase"/>
</dbReference>
<sequence>MLLTHEGRSPSVHPTAHVAPNATLCGEVHVGAGCRVLFGAVLTAEGGPVELGEGCIVMENAVLRGTRRDPLVLGRQVLVGPTSYLTGCRVEDEVFLATGSRVFNAARIGTRSEVRINGIVHLRTVLPADSTVPIGWIAVGDPARILPPEDHNGIWEVQKELDFPGYVFGLDRPGEDQSLMPSISERFGRSLGRHRDDHQI</sequence>
<organism evidence="2 3">
    <name type="scientific">Streptomyces subrutilus</name>
    <dbReference type="NCBI Taxonomy" id="36818"/>
    <lineage>
        <taxon>Bacteria</taxon>
        <taxon>Bacillati</taxon>
        <taxon>Actinomycetota</taxon>
        <taxon>Actinomycetes</taxon>
        <taxon>Kitasatosporales</taxon>
        <taxon>Streptomycetaceae</taxon>
        <taxon>Streptomyces</taxon>
    </lineage>
</organism>
<gene>
    <name evidence="2" type="ORF">CP968_00060</name>
    <name evidence="1" type="ORF">GCM10010371_66340</name>
</gene>
<dbReference type="Proteomes" id="UP000634660">
    <property type="component" value="Unassembled WGS sequence"/>
</dbReference>
<protein>
    <submittedName>
        <fullName evidence="2">Gamma carbonic anhydrase family protein</fullName>
    </submittedName>
</protein>
<reference evidence="1" key="3">
    <citation type="submission" date="2020-09" db="EMBL/GenBank/DDBJ databases">
        <authorList>
            <person name="Sun Q."/>
            <person name="Ohkuma M."/>
        </authorList>
    </citation>
    <scope>NUCLEOTIDE SEQUENCE</scope>
    <source>
        <strain evidence="1">JCM 4834</strain>
    </source>
</reference>